<evidence type="ECO:0000313" key="13">
    <source>
        <dbReference type="EMBL" id="MBC8518811.1"/>
    </source>
</evidence>
<dbReference type="GO" id="GO:0005886">
    <property type="term" value="C:plasma membrane"/>
    <property type="evidence" value="ECO:0007669"/>
    <property type="project" value="UniProtKB-SubCell"/>
</dbReference>
<protein>
    <recommendedName>
        <fullName evidence="3">cytochrome-c oxidase</fullName>
        <ecNumber evidence="3">7.1.1.9</ecNumber>
    </recommendedName>
    <alternativeName>
        <fullName evidence="8">Cytochrome aa3 subunit 3</fullName>
    </alternativeName>
    <alternativeName>
        <fullName evidence="9">Cytochrome c oxidase polypeptide III</fullName>
    </alternativeName>
</protein>
<keyword evidence="5" id="KW-1278">Translocase</keyword>
<keyword evidence="6 11" id="KW-1133">Transmembrane helix</keyword>
<evidence type="ECO:0000256" key="11">
    <source>
        <dbReference type="SAM" id="Phobius"/>
    </source>
</evidence>
<organism evidence="13 14">
    <name type="scientific">Candidatus Thiopontia autotrophica</name>
    <dbReference type="NCBI Taxonomy" id="2841688"/>
    <lineage>
        <taxon>Bacteria</taxon>
        <taxon>Pseudomonadati</taxon>
        <taxon>Pseudomonadota</taxon>
        <taxon>Gammaproteobacteria</taxon>
        <taxon>Candidatus Thiopontia</taxon>
    </lineage>
</organism>
<dbReference type="FunFam" id="1.20.120.80:FF:000003">
    <property type="entry name" value="Cytochrome c oxidase subunit 3"/>
    <property type="match status" value="1"/>
</dbReference>
<dbReference type="InterPro" id="IPR000298">
    <property type="entry name" value="Cyt_c_oxidase-like_su3"/>
</dbReference>
<feature type="domain" description="Heme-copper oxidase subunit III family profile" evidence="12">
    <location>
        <begin position="4"/>
        <end position="288"/>
    </location>
</feature>
<keyword evidence="7 11" id="KW-0472">Membrane</keyword>
<dbReference type="InterPro" id="IPR035973">
    <property type="entry name" value="Cyt_c_oxidase_su3-like_sf"/>
</dbReference>
<dbReference type="CDD" id="cd01665">
    <property type="entry name" value="Cyt_c_Oxidase_III"/>
    <property type="match status" value="1"/>
</dbReference>
<reference evidence="13 14" key="1">
    <citation type="submission" date="2020-08" db="EMBL/GenBank/DDBJ databases">
        <title>Bridging the membrane lipid divide: bacteria of the FCB group superphylum have the potential to synthesize archaeal ether lipids.</title>
        <authorList>
            <person name="Villanueva L."/>
            <person name="Von Meijenfeldt F.A.B."/>
            <person name="Westbye A.B."/>
            <person name="Yadav S."/>
            <person name="Hopmans E.C."/>
            <person name="Dutilh B.E."/>
            <person name="Sinninghe Damste J.S."/>
        </authorList>
    </citation>
    <scope>NUCLEOTIDE SEQUENCE [LARGE SCALE GENOMIC DNA]</scope>
    <source>
        <strain evidence="13">NIOZ-UU100</strain>
    </source>
</reference>
<dbReference type="EC" id="7.1.1.9" evidence="3"/>
<evidence type="ECO:0000256" key="9">
    <source>
        <dbReference type="ARBA" id="ARBA00031625"/>
    </source>
</evidence>
<proteinExistence type="inferred from homology"/>
<dbReference type="InterPro" id="IPR024791">
    <property type="entry name" value="Cyt_c/ubiquinol_Oxase_su3"/>
</dbReference>
<feature type="transmembrane region" description="Helical" evidence="11">
    <location>
        <begin position="184"/>
        <end position="204"/>
    </location>
</feature>
<evidence type="ECO:0000256" key="2">
    <source>
        <dbReference type="ARBA" id="ARBA00010581"/>
    </source>
</evidence>
<evidence type="ECO:0000256" key="1">
    <source>
        <dbReference type="ARBA" id="ARBA00004141"/>
    </source>
</evidence>
<comment type="subcellular location">
    <subcellularLocation>
        <location evidence="10">Cell membrane</location>
        <topology evidence="10">Multi-pass membrane protein</topology>
    </subcellularLocation>
    <subcellularLocation>
        <location evidence="1">Membrane</location>
        <topology evidence="1">Multi-pass membrane protein</topology>
    </subcellularLocation>
</comment>
<dbReference type="PROSITE" id="PS50253">
    <property type="entry name" value="COX3"/>
    <property type="match status" value="1"/>
</dbReference>
<dbReference type="Pfam" id="PF00510">
    <property type="entry name" value="COX3"/>
    <property type="match status" value="1"/>
</dbReference>
<evidence type="ECO:0000256" key="6">
    <source>
        <dbReference type="ARBA" id="ARBA00022989"/>
    </source>
</evidence>
<keyword evidence="4 10" id="KW-0812">Transmembrane</keyword>
<feature type="transmembrane region" description="Helical" evidence="11">
    <location>
        <begin position="85"/>
        <end position="105"/>
    </location>
</feature>
<dbReference type="SUPFAM" id="SSF81452">
    <property type="entry name" value="Cytochrome c oxidase subunit III-like"/>
    <property type="match status" value="1"/>
</dbReference>
<dbReference type="EMBL" id="JACNFK010000005">
    <property type="protein sequence ID" value="MBC8518811.1"/>
    <property type="molecule type" value="Genomic_DNA"/>
</dbReference>
<evidence type="ECO:0000256" key="5">
    <source>
        <dbReference type="ARBA" id="ARBA00022967"/>
    </source>
</evidence>
<evidence type="ECO:0000256" key="3">
    <source>
        <dbReference type="ARBA" id="ARBA00012949"/>
    </source>
</evidence>
<accession>A0A8J6P981</accession>
<feature type="transmembrane region" description="Helical" evidence="11">
    <location>
        <begin position="41"/>
        <end position="64"/>
    </location>
</feature>
<feature type="transmembrane region" description="Helical" evidence="11">
    <location>
        <begin position="269"/>
        <end position="287"/>
    </location>
</feature>
<dbReference type="GO" id="GO:0004129">
    <property type="term" value="F:cytochrome-c oxidase activity"/>
    <property type="evidence" value="ECO:0007669"/>
    <property type="project" value="UniProtKB-EC"/>
</dbReference>
<dbReference type="Gene3D" id="1.10.287.70">
    <property type="match status" value="1"/>
</dbReference>
<comment type="caution">
    <text evidence="13">The sequence shown here is derived from an EMBL/GenBank/DDBJ whole genome shotgun (WGS) entry which is preliminary data.</text>
</comment>
<evidence type="ECO:0000256" key="4">
    <source>
        <dbReference type="ARBA" id="ARBA00022692"/>
    </source>
</evidence>
<dbReference type="AlphaFoldDB" id="A0A8J6P981"/>
<evidence type="ECO:0000313" key="14">
    <source>
        <dbReference type="Proteomes" id="UP000654401"/>
    </source>
</evidence>
<dbReference type="InterPro" id="IPR033945">
    <property type="entry name" value="Cyt_c_oxase_su3_dom"/>
</dbReference>
<comment type="similarity">
    <text evidence="2 10">Belongs to the cytochrome c oxidase subunit 3 family.</text>
</comment>
<evidence type="ECO:0000259" key="12">
    <source>
        <dbReference type="PROSITE" id="PS50253"/>
    </source>
</evidence>
<evidence type="ECO:0000256" key="10">
    <source>
        <dbReference type="RuleBase" id="RU003376"/>
    </source>
</evidence>
<sequence>MSASKDQYFIPEPSHWPIVAMLSILTILMGFALAVNGVGAGTLLIIVGFALLAYMFFGWFGDVVGENLTGKYNNQVDNSFRQGMFWFIASEVFFFGSFFGSLYYIRNIAVEWLGGTGYLAPTHEFITSQFVSQWPTAGPGNLGGNFALVDTWGVPAINTAILLTSGLTLTWAHWGLKNNNNRQLVRGLILTVALGVIFVAMQAQEYGHAYGQLNLTLESGVYGSTFYILTGFHGFHVIVGALMLAAVLGRSMKGHFTEENHFAFEAAAWYWHFVDVVWLGLFVLVYWM</sequence>
<dbReference type="Gene3D" id="1.20.120.80">
    <property type="entry name" value="Cytochrome c oxidase, subunit III, four-helix bundle"/>
    <property type="match status" value="1"/>
</dbReference>
<evidence type="ECO:0000256" key="8">
    <source>
        <dbReference type="ARBA" id="ARBA00031400"/>
    </source>
</evidence>
<feature type="transmembrane region" description="Helical" evidence="11">
    <location>
        <begin position="16"/>
        <end position="35"/>
    </location>
</feature>
<name>A0A8J6P981_9GAMM</name>
<gene>
    <name evidence="13" type="ORF">H8D24_00190</name>
</gene>
<dbReference type="Proteomes" id="UP000654401">
    <property type="component" value="Unassembled WGS sequence"/>
</dbReference>
<dbReference type="PANTHER" id="PTHR11403:SF7">
    <property type="entry name" value="CYTOCHROME C OXIDASE SUBUNIT 3"/>
    <property type="match status" value="1"/>
</dbReference>
<dbReference type="GO" id="GO:0019646">
    <property type="term" value="P:aerobic electron transport chain"/>
    <property type="evidence" value="ECO:0007669"/>
    <property type="project" value="InterPro"/>
</dbReference>
<evidence type="ECO:0000256" key="7">
    <source>
        <dbReference type="ARBA" id="ARBA00023136"/>
    </source>
</evidence>
<dbReference type="InterPro" id="IPR013833">
    <property type="entry name" value="Cyt_c_oxidase_su3_a-hlx"/>
</dbReference>
<feature type="transmembrane region" description="Helical" evidence="11">
    <location>
        <begin position="224"/>
        <end position="248"/>
    </location>
</feature>
<dbReference type="PANTHER" id="PTHR11403">
    <property type="entry name" value="CYTOCHROME C OXIDASE SUBUNIT III"/>
    <property type="match status" value="1"/>
</dbReference>
<feature type="transmembrane region" description="Helical" evidence="11">
    <location>
        <begin position="152"/>
        <end position="172"/>
    </location>
</feature>